<evidence type="ECO:0000313" key="3">
    <source>
        <dbReference type="EMBL" id="KAJ4391229.1"/>
    </source>
</evidence>
<sequence>MPSCLVLETVRPFDLRLGYDKQVVAGREWGSMIMSPMALKSPSSVQAIYLANVFVHPAEDNDELHYSGFELTSLAIMQRFSESGSAYRQVQSTRPTTLGSASHDSPVGMLAWMADQLLDWADAYPWTMDEVITWTTVLHYFLGPVTDFVMYREDLLVFVSGQTPPGGSQDAM</sequence>
<keyword evidence="2" id="KW-0378">Hydrolase</keyword>
<comment type="caution">
    <text evidence="3">The sequence shown here is derived from an EMBL/GenBank/DDBJ whole genome shotgun (WGS) entry which is preliminary data.</text>
</comment>
<comment type="similarity">
    <text evidence="1">Belongs to the peptidase S33 family.</text>
</comment>
<dbReference type="GO" id="GO:0004301">
    <property type="term" value="F:epoxide hydrolase activity"/>
    <property type="evidence" value="ECO:0007669"/>
    <property type="project" value="TreeGrafter"/>
</dbReference>
<keyword evidence="4" id="KW-1185">Reference proteome</keyword>
<evidence type="ECO:0000256" key="1">
    <source>
        <dbReference type="ARBA" id="ARBA00010088"/>
    </source>
</evidence>
<evidence type="ECO:0000256" key="2">
    <source>
        <dbReference type="ARBA" id="ARBA00022801"/>
    </source>
</evidence>
<gene>
    <name evidence="3" type="ORF">N0V93_004846</name>
</gene>
<name>A0A9W8YVJ8_9PEZI</name>
<accession>A0A9W8YVJ8</accession>
<dbReference type="AlphaFoldDB" id="A0A9W8YVJ8"/>
<protein>
    <submittedName>
        <fullName evidence="3">Uncharacterized protein</fullName>
    </submittedName>
</protein>
<dbReference type="EMBL" id="JAPEVB010000003">
    <property type="protein sequence ID" value="KAJ4391229.1"/>
    <property type="molecule type" value="Genomic_DNA"/>
</dbReference>
<dbReference type="OrthoDB" id="7130006at2759"/>
<proteinExistence type="inferred from homology"/>
<dbReference type="SUPFAM" id="SSF53474">
    <property type="entry name" value="alpha/beta-Hydrolases"/>
    <property type="match status" value="1"/>
</dbReference>
<dbReference type="PANTHER" id="PTHR21661:SF35">
    <property type="entry name" value="EPOXIDE HYDROLASE"/>
    <property type="match status" value="1"/>
</dbReference>
<dbReference type="InterPro" id="IPR029058">
    <property type="entry name" value="AB_hydrolase_fold"/>
</dbReference>
<dbReference type="GO" id="GO:0097176">
    <property type="term" value="P:epoxide metabolic process"/>
    <property type="evidence" value="ECO:0007669"/>
    <property type="project" value="TreeGrafter"/>
</dbReference>
<dbReference type="PANTHER" id="PTHR21661">
    <property type="entry name" value="EPOXIDE HYDROLASE 1-RELATED"/>
    <property type="match status" value="1"/>
</dbReference>
<reference evidence="3" key="1">
    <citation type="submission" date="2022-10" db="EMBL/GenBank/DDBJ databases">
        <title>Tapping the CABI collections for fungal endophytes: first genome assemblies for Collariella, Neodidymelliopsis, Ascochyta clinopodiicola, Didymella pomorum, Didymosphaeria variabile, Neocosmospora piperis and Neocucurbitaria cava.</title>
        <authorList>
            <person name="Hill R."/>
        </authorList>
    </citation>
    <scope>NUCLEOTIDE SEQUENCE</scope>
    <source>
        <strain evidence="3">IMI 355082</strain>
    </source>
</reference>
<dbReference type="Gene3D" id="3.40.50.1820">
    <property type="entry name" value="alpha/beta hydrolase"/>
    <property type="match status" value="1"/>
</dbReference>
<dbReference type="Proteomes" id="UP001140453">
    <property type="component" value="Unassembled WGS sequence"/>
</dbReference>
<organism evidence="3 4">
    <name type="scientific">Gnomoniopsis smithogilvyi</name>
    <dbReference type="NCBI Taxonomy" id="1191159"/>
    <lineage>
        <taxon>Eukaryota</taxon>
        <taxon>Fungi</taxon>
        <taxon>Dikarya</taxon>
        <taxon>Ascomycota</taxon>
        <taxon>Pezizomycotina</taxon>
        <taxon>Sordariomycetes</taxon>
        <taxon>Sordariomycetidae</taxon>
        <taxon>Diaporthales</taxon>
        <taxon>Gnomoniaceae</taxon>
        <taxon>Gnomoniopsis</taxon>
    </lineage>
</organism>
<evidence type="ECO:0000313" key="4">
    <source>
        <dbReference type="Proteomes" id="UP001140453"/>
    </source>
</evidence>